<sequence length="423" mass="44087">MGCEVTALALYTVAVGGRRPRRNAALVNIEPYGSQEPVRTTAEVTAIFYLFNHSIPDLRQERTYTATAAVTSVWKRQWLECLGKGPPAFTSEELEKLVDGVLPQYTLLYGPPDKQKLASARRESGKTPATKAAPRGTGGSVESAATPSKVGKGHKKLSKSGKSSTAEMTAIIPAAQEATSPAAQEATASTSPAAQEATASTSPAAQEATATSPGAQEGHRHTPWCPGGQHQPQLPRRPPPAPAQLPRRPPPAPAQLPRRPPPAPAQLPRRPPPPALPPRRPPPAPAPLGQRRPPAQAQLGHEGLPAKAPLGQRGPPAQAPLVHEGAPAQAPLGQRGPPAPAPLGQRGLPAQAPLGHEGPPAQAPLGHEGPPAAESLQRRPPLQAPLNRAPPSQAPLNRAPPSHAPLNRAPPSQATQAHERQGH</sequence>
<gene>
    <name evidence="2" type="ORF">NDU88_004404</name>
</gene>
<organism evidence="2 3">
    <name type="scientific">Pleurodeles waltl</name>
    <name type="common">Iberian ribbed newt</name>
    <dbReference type="NCBI Taxonomy" id="8319"/>
    <lineage>
        <taxon>Eukaryota</taxon>
        <taxon>Metazoa</taxon>
        <taxon>Chordata</taxon>
        <taxon>Craniata</taxon>
        <taxon>Vertebrata</taxon>
        <taxon>Euteleostomi</taxon>
        <taxon>Amphibia</taxon>
        <taxon>Batrachia</taxon>
        <taxon>Caudata</taxon>
        <taxon>Salamandroidea</taxon>
        <taxon>Salamandridae</taxon>
        <taxon>Pleurodelinae</taxon>
        <taxon>Pleurodeles</taxon>
    </lineage>
</organism>
<dbReference type="AlphaFoldDB" id="A0AAV7LLM2"/>
<evidence type="ECO:0000313" key="2">
    <source>
        <dbReference type="EMBL" id="KAJ1091277.1"/>
    </source>
</evidence>
<feature type="compositionally biased region" description="Pro residues" evidence="1">
    <location>
        <begin position="235"/>
        <end position="286"/>
    </location>
</feature>
<feature type="compositionally biased region" description="Low complexity" evidence="1">
    <location>
        <begin position="287"/>
        <end position="298"/>
    </location>
</feature>
<dbReference type="EMBL" id="JANPWB010000015">
    <property type="protein sequence ID" value="KAJ1091277.1"/>
    <property type="molecule type" value="Genomic_DNA"/>
</dbReference>
<evidence type="ECO:0000256" key="1">
    <source>
        <dbReference type="SAM" id="MobiDB-lite"/>
    </source>
</evidence>
<feature type="compositionally biased region" description="Basic and acidic residues" evidence="1">
    <location>
        <begin position="116"/>
        <end position="125"/>
    </location>
</feature>
<proteinExistence type="predicted"/>
<comment type="caution">
    <text evidence="2">The sequence shown here is derived from an EMBL/GenBank/DDBJ whole genome shotgun (WGS) entry which is preliminary data.</text>
</comment>
<reference evidence="2" key="1">
    <citation type="journal article" date="2022" name="bioRxiv">
        <title>Sequencing and chromosome-scale assembly of the giantPleurodeles waltlgenome.</title>
        <authorList>
            <person name="Brown T."/>
            <person name="Elewa A."/>
            <person name="Iarovenko S."/>
            <person name="Subramanian E."/>
            <person name="Araus A.J."/>
            <person name="Petzold A."/>
            <person name="Susuki M."/>
            <person name="Suzuki K.-i.T."/>
            <person name="Hayashi T."/>
            <person name="Toyoda A."/>
            <person name="Oliveira C."/>
            <person name="Osipova E."/>
            <person name="Leigh N.D."/>
            <person name="Simon A."/>
            <person name="Yun M.H."/>
        </authorList>
    </citation>
    <scope>NUCLEOTIDE SEQUENCE</scope>
    <source>
        <strain evidence="2">20211129_DDA</strain>
        <tissue evidence="2">Liver</tissue>
    </source>
</reference>
<protein>
    <submittedName>
        <fullName evidence="2">Uncharacterized protein</fullName>
    </submittedName>
</protein>
<accession>A0AAV7LLM2</accession>
<evidence type="ECO:0000313" key="3">
    <source>
        <dbReference type="Proteomes" id="UP001066276"/>
    </source>
</evidence>
<feature type="region of interest" description="Disordered" evidence="1">
    <location>
        <begin position="116"/>
        <end position="423"/>
    </location>
</feature>
<dbReference type="Proteomes" id="UP001066276">
    <property type="component" value="Chromosome 11"/>
</dbReference>
<name>A0AAV7LLM2_PLEWA</name>
<keyword evidence="3" id="KW-1185">Reference proteome</keyword>
<feature type="compositionally biased region" description="Polar residues" evidence="1">
    <location>
        <begin position="177"/>
        <end position="214"/>
    </location>
</feature>